<organism evidence="2 3">
    <name type="scientific">Methylibium petroleiphilum (strain ATCC BAA-1232 / LMG 22953 / PM1)</name>
    <dbReference type="NCBI Taxonomy" id="420662"/>
    <lineage>
        <taxon>Bacteria</taxon>
        <taxon>Pseudomonadati</taxon>
        <taxon>Pseudomonadota</taxon>
        <taxon>Betaproteobacteria</taxon>
        <taxon>Burkholderiales</taxon>
        <taxon>Sphaerotilaceae</taxon>
        <taxon>Methylibium</taxon>
    </lineage>
</organism>
<dbReference type="PROSITE" id="PS00018">
    <property type="entry name" value="EF_HAND_1"/>
    <property type="match status" value="1"/>
</dbReference>
<dbReference type="HOGENOM" id="CLU_2220071_0_0_4"/>
<dbReference type="GO" id="GO:0005509">
    <property type="term" value="F:calcium ion binding"/>
    <property type="evidence" value="ECO:0007669"/>
    <property type="project" value="InterPro"/>
</dbReference>
<dbReference type="EMBL" id="CP000555">
    <property type="protein sequence ID" value="ABM96725.1"/>
    <property type="molecule type" value="Genomic_DNA"/>
</dbReference>
<dbReference type="PROSITE" id="PS50222">
    <property type="entry name" value="EF_HAND_2"/>
    <property type="match status" value="1"/>
</dbReference>
<dbReference type="eggNOG" id="ENOG50339PR">
    <property type="taxonomic scope" value="Bacteria"/>
</dbReference>
<dbReference type="Proteomes" id="UP000000366">
    <property type="component" value="Chromosome"/>
</dbReference>
<dbReference type="RefSeq" id="WP_011831345.1">
    <property type="nucleotide sequence ID" value="NC_008825.1"/>
</dbReference>
<protein>
    <recommendedName>
        <fullName evidence="1">EF-hand domain-containing protein</fullName>
    </recommendedName>
</protein>
<dbReference type="SUPFAM" id="SSF47473">
    <property type="entry name" value="EF-hand"/>
    <property type="match status" value="1"/>
</dbReference>
<dbReference type="InterPro" id="IPR011992">
    <property type="entry name" value="EF-hand-dom_pair"/>
</dbReference>
<proteinExistence type="predicted"/>
<dbReference type="KEGG" id="mpt:Mpe_A3772"/>
<dbReference type="InterPro" id="IPR018247">
    <property type="entry name" value="EF_Hand_1_Ca_BS"/>
</dbReference>
<sequence>MNRSRITPSIQTQARQVIEITVVSLALAGTVGFANLAQAQTAPTDKSSDVTAQQAFKRADVDTDNKLSPAEAAKLPAIAQRFKSLDTDRDGFLSAEEFMAGSKAPQ</sequence>
<feature type="domain" description="EF-hand" evidence="1">
    <location>
        <begin position="73"/>
        <end position="106"/>
    </location>
</feature>
<dbReference type="Pfam" id="PF13202">
    <property type="entry name" value="EF-hand_5"/>
    <property type="match status" value="1"/>
</dbReference>
<evidence type="ECO:0000313" key="2">
    <source>
        <dbReference type="EMBL" id="ABM96725.1"/>
    </source>
</evidence>
<dbReference type="Gene3D" id="1.10.238.10">
    <property type="entry name" value="EF-hand"/>
    <property type="match status" value="1"/>
</dbReference>
<reference evidence="2 3" key="1">
    <citation type="journal article" date="2007" name="J. Bacteriol.">
        <title>Whole-genome analysis of the methyl tert-butyl ether-degrading beta-proteobacterium Methylibium petroleiphilum PM1.</title>
        <authorList>
            <person name="Kane S.R."/>
            <person name="Chakicherla A.Y."/>
            <person name="Chain P.S.G."/>
            <person name="Schmidt R."/>
            <person name="Shin M.W."/>
            <person name="Legler T.C."/>
            <person name="Scow K.M."/>
            <person name="Larimer F.W."/>
            <person name="Lucas S.M."/>
            <person name="Richardson P.M."/>
            <person name="Hristova K.R."/>
        </authorList>
    </citation>
    <scope>NUCLEOTIDE SEQUENCE [LARGE SCALE GENOMIC DNA]</scope>
    <source>
        <strain evidence="3">ATCC BAA-1232 / LMG 22953 / PM1</strain>
    </source>
</reference>
<dbReference type="AlphaFoldDB" id="A2SMD6"/>
<keyword evidence="3" id="KW-1185">Reference proteome</keyword>
<evidence type="ECO:0000313" key="3">
    <source>
        <dbReference type="Proteomes" id="UP000000366"/>
    </source>
</evidence>
<name>A2SMD6_METPP</name>
<evidence type="ECO:0000259" key="1">
    <source>
        <dbReference type="PROSITE" id="PS50222"/>
    </source>
</evidence>
<accession>A2SMD6</accession>
<gene>
    <name evidence="2" type="ordered locus">Mpe_A3772</name>
</gene>
<dbReference type="InterPro" id="IPR002048">
    <property type="entry name" value="EF_hand_dom"/>
</dbReference>